<reference evidence="3" key="1">
    <citation type="submission" date="2016-10" db="EMBL/GenBank/DDBJ databases">
        <authorList>
            <person name="Varghese N."/>
            <person name="Submissions S."/>
        </authorList>
    </citation>
    <scope>NUCLEOTIDE SEQUENCE [LARGE SCALE GENOMIC DNA]</scope>
    <source>
        <strain evidence="3">DSM 26424</strain>
    </source>
</reference>
<feature type="compositionally biased region" description="Basic and acidic residues" evidence="1">
    <location>
        <begin position="37"/>
        <end position="55"/>
    </location>
</feature>
<feature type="region of interest" description="Disordered" evidence="1">
    <location>
        <begin position="36"/>
        <end position="55"/>
    </location>
</feature>
<dbReference type="STRING" id="555512.SAMN04487993_102239"/>
<dbReference type="Proteomes" id="UP000199093">
    <property type="component" value="Unassembled WGS sequence"/>
</dbReference>
<dbReference type="EMBL" id="FNEJ01000022">
    <property type="protein sequence ID" value="SDJ21940.1"/>
    <property type="molecule type" value="Genomic_DNA"/>
</dbReference>
<accession>A0A1G8RZU8</accession>
<proteinExistence type="predicted"/>
<gene>
    <name evidence="2" type="ORF">SAMN04487993_102239</name>
</gene>
<name>A0A1G8RZU8_9RHOB</name>
<evidence type="ECO:0000313" key="3">
    <source>
        <dbReference type="Proteomes" id="UP000199093"/>
    </source>
</evidence>
<evidence type="ECO:0000256" key="1">
    <source>
        <dbReference type="SAM" id="MobiDB-lite"/>
    </source>
</evidence>
<sequence length="103" mass="11694">MTVQPPKAAPGHPAPTDPPMSETLSDAALRRAIQRQLEGRYDSPRRAPDPRREAEAMARDLRQIAVLDRSSFRGLQSGDVLRRWHGGSRLCRWLRRCLIRGRA</sequence>
<evidence type="ECO:0000313" key="2">
    <source>
        <dbReference type="EMBL" id="SDJ21940.1"/>
    </source>
</evidence>
<dbReference type="AlphaFoldDB" id="A0A1G8RZU8"/>
<protein>
    <submittedName>
        <fullName evidence="2">Uncharacterized protein</fullName>
    </submittedName>
</protein>
<keyword evidence="3" id="KW-1185">Reference proteome</keyword>
<organism evidence="2 3">
    <name type="scientific">Salipiger marinus</name>
    <dbReference type="NCBI Taxonomy" id="555512"/>
    <lineage>
        <taxon>Bacteria</taxon>
        <taxon>Pseudomonadati</taxon>
        <taxon>Pseudomonadota</taxon>
        <taxon>Alphaproteobacteria</taxon>
        <taxon>Rhodobacterales</taxon>
        <taxon>Roseobacteraceae</taxon>
        <taxon>Salipiger</taxon>
    </lineage>
</organism>
<feature type="region of interest" description="Disordered" evidence="1">
    <location>
        <begin position="1"/>
        <end position="23"/>
    </location>
</feature>